<name>A0AA40F0C4_9PEZI</name>
<feature type="compositionally biased region" description="Polar residues" evidence="4">
    <location>
        <begin position="117"/>
        <end position="131"/>
    </location>
</feature>
<comment type="similarity">
    <text evidence="2">Belongs to the NRDE2 family.</text>
</comment>
<keyword evidence="3" id="KW-0539">Nucleus</keyword>
<evidence type="ECO:0000313" key="6">
    <source>
        <dbReference type="Proteomes" id="UP001172159"/>
    </source>
</evidence>
<evidence type="ECO:0000256" key="3">
    <source>
        <dbReference type="ARBA" id="ARBA00023242"/>
    </source>
</evidence>
<evidence type="ECO:0000256" key="2">
    <source>
        <dbReference type="ARBA" id="ARBA00009265"/>
    </source>
</evidence>
<feature type="compositionally biased region" description="Basic and acidic residues" evidence="4">
    <location>
        <begin position="34"/>
        <end position="116"/>
    </location>
</feature>
<dbReference type="GO" id="GO:1902369">
    <property type="term" value="P:negative regulation of RNA catabolic process"/>
    <property type="evidence" value="ECO:0007669"/>
    <property type="project" value="TreeGrafter"/>
</dbReference>
<dbReference type="Pfam" id="PF08424">
    <property type="entry name" value="NRDE-2"/>
    <property type="match status" value="1"/>
</dbReference>
<dbReference type="AlphaFoldDB" id="A0AA40F0C4"/>
<gene>
    <name evidence="5" type="ORF">B0T21DRAFT_398804</name>
</gene>
<organism evidence="5 6">
    <name type="scientific">Apiosordaria backusii</name>
    <dbReference type="NCBI Taxonomy" id="314023"/>
    <lineage>
        <taxon>Eukaryota</taxon>
        <taxon>Fungi</taxon>
        <taxon>Dikarya</taxon>
        <taxon>Ascomycota</taxon>
        <taxon>Pezizomycotina</taxon>
        <taxon>Sordariomycetes</taxon>
        <taxon>Sordariomycetidae</taxon>
        <taxon>Sordariales</taxon>
        <taxon>Lasiosphaeriaceae</taxon>
        <taxon>Apiosordaria</taxon>
    </lineage>
</organism>
<dbReference type="GO" id="GO:0031048">
    <property type="term" value="P:regulatory ncRNA-mediated heterochromatin formation"/>
    <property type="evidence" value="ECO:0007669"/>
    <property type="project" value="TreeGrafter"/>
</dbReference>
<dbReference type="InterPro" id="IPR013633">
    <property type="entry name" value="NRDE-2"/>
</dbReference>
<sequence>MSSKEEKRQRAVPKFGSFQPKPTPKPEPAPASGEARKPANDRHGDPGGESKRRHDDRERDRDRRERHHSRDGESERRHRYRDGDRKRERSRDRDRERVRHRDLERRKDGDHHRSSREASAQPRSSTKPTPATLTINDIFFIDKKGDPLIFRYGGNDRSKIPAYYRAGNGKIIGSRGHLILHRDGPRDLFSLSFSREGLGSAFRDKVLLSQIRRTKSRRIRSSTKPPPPPSEEFISLVPSKKRKRGQESPESGSDEDQQPDYRSIYGKAKPPPSESESDDSENEDEGPSEEKKELSSARDASIRLTRHLRSQPTDIPSWLKLIALQDSLFAEDIGHPRPRTENEIKALAELKLSLYQEALGHLPPSSQPDQRDTLLLGMITTGLKIWDDKTAAKKWDSLPQKYHATPDSSSFELWRARLNWEMSRVGSCTVEKIRDILTAKLKALAKEISGASDSSSSVEICQQIIYVFLRLTRLLQDAGYVELAVASWQALLEMTFSRPSQSSSAELFEEFWESEVARFGEEGAKGWACYEATGGDDLPPDPKIDDGQGDGIDVEGYKDPYQLWAAMERKRAEKARMPARTLDEGTDEDPFRVVMWGDIKEFVVWFPAEVLDTAKRLVVEGFGVFVGIPSASEEGFVKKWRNDPFLAAKGQAFRPWEMVKKDSLEGVDVDLSKPPPEFGQQGGDMAVSSELLFTKEGWFKCLDSWDKTHLPGDSQLDLQWVLGTLKRLVTDHHREELAEIYLAMQWLNSDPKATKKVAKALLKQYSTNTRLYNAYALIEWANNNPELAFKVLDSAINLPGSQILYNTRVWLHLQSNEKDLALSQLCSSVDPDFLNSNLPPPPPALLLKAKSHFSTIRDFSLSSGDLETAIQHAESLLLVEYLSSTSSSSEPTSATTQGNISAALATLPPLVSGFKSRNLGKSPHLERLLQTASRLLYHHATSGPHRPSFVLSQLISYLELFPSNIIFLSLLAWAQPPLLINDPVRSFLQDVALQPGVDCLSTRRFAIMYEVGNGTAHSAKAAFEAAVAESEACGGSGEVWRGYVRFCAGRGEVRGQWRGAFYRGIEGCCWDRGLYLTAFDMMGMGMGGERERGVYQVFAVVLQSGTVGEHYYRSNEFHTTY</sequence>
<dbReference type="Proteomes" id="UP001172159">
    <property type="component" value="Unassembled WGS sequence"/>
</dbReference>
<comment type="subcellular location">
    <subcellularLocation>
        <location evidence="1">Nucleus</location>
    </subcellularLocation>
</comment>
<dbReference type="Gene3D" id="1.25.40.10">
    <property type="entry name" value="Tetratricopeptide repeat domain"/>
    <property type="match status" value="1"/>
</dbReference>
<dbReference type="InterPro" id="IPR011990">
    <property type="entry name" value="TPR-like_helical_dom_sf"/>
</dbReference>
<dbReference type="PANTHER" id="PTHR13471:SF0">
    <property type="entry name" value="NUCLEAR EXOSOME REGULATOR NRDE2"/>
    <property type="match status" value="1"/>
</dbReference>
<reference evidence="5" key="1">
    <citation type="submission" date="2023-06" db="EMBL/GenBank/DDBJ databases">
        <title>Genome-scale phylogeny and comparative genomics of the fungal order Sordariales.</title>
        <authorList>
            <consortium name="Lawrence Berkeley National Laboratory"/>
            <person name="Hensen N."/>
            <person name="Bonometti L."/>
            <person name="Westerberg I."/>
            <person name="Brannstrom I.O."/>
            <person name="Guillou S."/>
            <person name="Cros-Aarteil S."/>
            <person name="Calhoun S."/>
            <person name="Haridas S."/>
            <person name="Kuo A."/>
            <person name="Mondo S."/>
            <person name="Pangilinan J."/>
            <person name="Riley R."/>
            <person name="Labutti K."/>
            <person name="Andreopoulos B."/>
            <person name="Lipzen A."/>
            <person name="Chen C."/>
            <person name="Yanf M."/>
            <person name="Daum C."/>
            <person name="Ng V."/>
            <person name="Clum A."/>
            <person name="Steindorff A."/>
            <person name="Ohm R."/>
            <person name="Martin F."/>
            <person name="Silar P."/>
            <person name="Natvig D."/>
            <person name="Lalanne C."/>
            <person name="Gautier V."/>
            <person name="Ament-Velasquez S.L."/>
            <person name="Kruys A."/>
            <person name="Hutchinson M.I."/>
            <person name="Powell A.J."/>
            <person name="Barry K."/>
            <person name="Miller A.N."/>
            <person name="Grigoriev I.V."/>
            <person name="Debuchy R."/>
            <person name="Gladieux P."/>
            <person name="Thoren M.H."/>
            <person name="Johannesson H."/>
        </authorList>
    </citation>
    <scope>NUCLEOTIDE SEQUENCE</scope>
    <source>
        <strain evidence="5">CBS 540.89</strain>
    </source>
</reference>
<dbReference type="EMBL" id="JAUKTV010000001">
    <property type="protein sequence ID" value="KAK0748797.1"/>
    <property type="molecule type" value="Genomic_DNA"/>
</dbReference>
<feature type="compositionally biased region" description="Acidic residues" evidence="4">
    <location>
        <begin position="275"/>
        <end position="287"/>
    </location>
</feature>
<accession>A0AA40F0C4</accession>
<evidence type="ECO:0000313" key="5">
    <source>
        <dbReference type="EMBL" id="KAK0748797.1"/>
    </source>
</evidence>
<proteinExistence type="inferred from homology"/>
<keyword evidence="6" id="KW-1185">Reference proteome</keyword>
<protein>
    <submittedName>
        <fullName evidence="5">NRDE-2, necessary for RNA interference-domain-containing protein</fullName>
    </submittedName>
</protein>
<evidence type="ECO:0000256" key="1">
    <source>
        <dbReference type="ARBA" id="ARBA00004123"/>
    </source>
</evidence>
<comment type="caution">
    <text evidence="5">The sequence shown here is derived from an EMBL/GenBank/DDBJ whole genome shotgun (WGS) entry which is preliminary data.</text>
</comment>
<dbReference type="PANTHER" id="PTHR13471">
    <property type="entry name" value="TETRATRICOPEPTIDE-LIKE HELICAL"/>
    <property type="match status" value="1"/>
</dbReference>
<dbReference type="GO" id="GO:0071013">
    <property type="term" value="C:catalytic step 2 spliceosome"/>
    <property type="evidence" value="ECO:0007669"/>
    <property type="project" value="TreeGrafter"/>
</dbReference>
<feature type="region of interest" description="Disordered" evidence="4">
    <location>
        <begin position="213"/>
        <end position="298"/>
    </location>
</feature>
<evidence type="ECO:0000256" key="4">
    <source>
        <dbReference type="SAM" id="MobiDB-lite"/>
    </source>
</evidence>
<feature type="region of interest" description="Disordered" evidence="4">
    <location>
        <begin position="1"/>
        <end position="131"/>
    </location>
</feature>